<dbReference type="AlphaFoldDB" id="A0A154MK02"/>
<sequence>MTGSPGATFAAPCAGVSVITAGFGAEAAALLCCEPPGAPPGDGDSLDGVLLHAASVNPATTATNPTRDRPVAPQTLMHTARFAWYQPQRLAIVCLTGPYARGRMAEYAQARR</sequence>
<dbReference type="Proteomes" id="UP000076321">
    <property type="component" value="Unassembled WGS sequence"/>
</dbReference>
<reference evidence="1 2" key="1">
    <citation type="submission" date="2015-12" db="EMBL/GenBank/DDBJ databases">
        <title>Amycolatopsis regifaucium genome sequencing and assembly.</title>
        <authorList>
            <person name="Mayilraj S."/>
        </authorList>
    </citation>
    <scope>NUCLEOTIDE SEQUENCE [LARGE SCALE GENOMIC DNA]</scope>
    <source>
        <strain evidence="1 2">GY080</strain>
    </source>
</reference>
<gene>
    <name evidence="1" type="ORF">AVL48_34685</name>
</gene>
<protein>
    <submittedName>
        <fullName evidence="1">Uncharacterized protein</fullName>
    </submittedName>
</protein>
<dbReference type="EMBL" id="LQCI01000018">
    <property type="protein sequence ID" value="KZB83749.1"/>
    <property type="molecule type" value="Genomic_DNA"/>
</dbReference>
<evidence type="ECO:0000313" key="1">
    <source>
        <dbReference type="EMBL" id="KZB83749.1"/>
    </source>
</evidence>
<comment type="caution">
    <text evidence="1">The sequence shown here is derived from an EMBL/GenBank/DDBJ whole genome shotgun (WGS) entry which is preliminary data.</text>
</comment>
<accession>A0A154MK02</accession>
<name>A0A154MK02_9PSEU</name>
<organism evidence="1 2">
    <name type="scientific">Amycolatopsis regifaucium</name>
    <dbReference type="NCBI Taxonomy" id="546365"/>
    <lineage>
        <taxon>Bacteria</taxon>
        <taxon>Bacillati</taxon>
        <taxon>Actinomycetota</taxon>
        <taxon>Actinomycetes</taxon>
        <taxon>Pseudonocardiales</taxon>
        <taxon>Pseudonocardiaceae</taxon>
        <taxon>Amycolatopsis</taxon>
    </lineage>
</organism>
<proteinExistence type="predicted"/>
<evidence type="ECO:0000313" key="2">
    <source>
        <dbReference type="Proteomes" id="UP000076321"/>
    </source>
</evidence>